<keyword evidence="4 6" id="KW-0501">Molybdenum cofactor biosynthesis</keyword>
<dbReference type="AlphaFoldDB" id="A0AB39KWA9"/>
<evidence type="ECO:0000256" key="2">
    <source>
        <dbReference type="ARBA" id="ARBA00005046"/>
    </source>
</evidence>
<reference evidence="8" key="1">
    <citation type="submission" date="2024-06" db="EMBL/GenBank/DDBJ databases">
        <title>Caulobacter inopinatus, sp. nov.</title>
        <authorList>
            <person name="Donachie S.P."/>
        </authorList>
    </citation>
    <scope>NUCLEOTIDE SEQUENCE</scope>
    <source>
        <strain evidence="8">73W</strain>
    </source>
</reference>
<dbReference type="Pfam" id="PF03453">
    <property type="entry name" value="MoeA_N"/>
    <property type="match status" value="1"/>
</dbReference>
<dbReference type="GO" id="GO:0006777">
    <property type="term" value="P:Mo-molybdopterin cofactor biosynthetic process"/>
    <property type="evidence" value="ECO:0007669"/>
    <property type="project" value="UniProtKB-UniRule"/>
</dbReference>
<proteinExistence type="inferred from homology"/>
<evidence type="ECO:0000256" key="5">
    <source>
        <dbReference type="ARBA" id="ARBA00047317"/>
    </source>
</evidence>
<evidence type="ECO:0000256" key="3">
    <source>
        <dbReference type="ARBA" id="ARBA00010763"/>
    </source>
</evidence>
<dbReference type="GO" id="GO:0005829">
    <property type="term" value="C:cytosol"/>
    <property type="evidence" value="ECO:0007669"/>
    <property type="project" value="TreeGrafter"/>
</dbReference>
<dbReference type="InterPro" id="IPR036688">
    <property type="entry name" value="MoeA_C_domain_IV_sf"/>
</dbReference>
<dbReference type="PANTHER" id="PTHR10192:SF5">
    <property type="entry name" value="GEPHYRIN"/>
    <property type="match status" value="1"/>
</dbReference>
<keyword evidence="6" id="KW-0500">Molybdenum</keyword>
<dbReference type="Pfam" id="PF00994">
    <property type="entry name" value="MoCF_biosynth"/>
    <property type="match status" value="1"/>
</dbReference>
<comment type="cofactor">
    <cofactor evidence="6">
        <name>Mg(2+)</name>
        <dbReference type="ChEBI" id="CHEBI:18420"/>
    </cofactor>
</comment>
<dbReference type="GO" id="GO:0061599">
    <property type="term" value="F:molybdopterin molybdotransferase activity"/>
    <property type="evidence" value="ECO:0007669"/>
    <property type="project" value="UniProtKB-UniRule"/>
</dbReference>
<dbReference type="PANTHER" id="PTHR10192">
    <property type="entry name" value="MOLYBDOPTERIN BIOSYNTHESIS PROTEIN"/>
    <property type="match status" value="1"/>
</dbReference>
<dbReference type="CDD" id="cd00887">
    <property type="entry name" value="MoeA"/>
    <property type="match status" value="1"/>
</dbReference>
<dbReference type="Pfam" id="PF03454">
    <property type="entry name" value="MoeA_C"/>
    <property type="match status" value="1"/>
</dbReference>
<dbReference type="Gene3D" id="3.90.105.10">
    <property type="entry name" value="Molybdopterin biosynthesis moea protein, domain 2"/>
    <property type="match status" value="1"/>
</dbReference>
<keyword evidence="6" id="KW-0808">Transferase</keyword>
<keyword evidence="6" id="KW-0479">Metal-binding</keyword>
<dbReference type="InterPro" id="IPR008284">
    <property type="entry name" value="MoCF_biosynth_CS"/>
</dbReference>
<organism evidence="8">
    <name type="scientific">Caulobacter sp. 73W</name>
    <dbReference type="NCBI Taxonomy" id="3161137"/>
    <lineage>
        <taxon>Bacteria</taxon>
        <taxon>Pseudomonadati</taxon>
        <taxon>Pseudomonadota</taxon>
        <taxon>Alphaproteobacteria</taxon>
        <taxon>Caulobacterales</taxon>
        <taxon>Caulobacteraceae</taxon>
        <taxon>Caulobacter</taxon>
    </lineage>
</organism>
<dbReference type="RefSeq" id="WP_369061094.1">
    <property type="nucleotide sequence ID" value="NZ_CP158375.1"/>
</dbReference>
<dbReference type="InterPro" id="IPR036135">
    <property type="entry name" value="MoeA_linker/N_sf"/>
</dbReference>
<comment type="catalytic activity">
    <reaction evidence="5">
        <text>adenylyl-molybdopterin + molybdate = Mo-molybdopterin + AMP + H(+)</text>
        <dbReference type="Rhea" id="RHEA:35047"/>
        <dbReference type="ChEBI" id="CHEBI:15378"/>
        <dbReference type="ChEBI" id="CHEBI:36264"/>
        <dbReference type="ChEBI" id="CHEBI:62727"/>
        <dbReference type="ChEBI" id="CHEBI:71302"/>
        <dbReference type="ChEBI" id="CHEBI:456215"/>
        <dbReference type="EC" id="2.10.1.1"/>
    </reaction>
</comment>
<evidence type="ECO:0000259" key="7">
    <source>
        <dbReference type="SMART" id="SM00852"/>
    </source>
</evidence>
<name>A0AB39KWA9_9CAUL</name>
<evidence type="ECO:0000256" key="6">
    <source>
        <dbReference type="RuleBase" id="RU365090"/>
    </source>
</evidence>
<dbReference type="Gene3D" id="2.40.340.10">
    <property type="entry name" value="MoeA, C-terminal, domain IV"/>
    <property type="match status" value="1"/>
</dbReference>
<accession>A0AB39KWA9</accession>
<gene>
    <name evidence="8" type="primary">glp</name>
    <name evidence="8" type="ORF">ABOZ73_04625</name>
</gene>
<dbReference type="GO" id="GO:0046872">
    <property type="term" value="F:metal ion binding"/>
    <property type="evidence" value="ECO:0007669"/>
    <property type="project" value="UniProtKB-UniRule"/>
</dbReference>
<dbReference type="SMART" id="SM00852">
    <property type="entry name" value="MoCF_biosynth"/>
    <property type="match status" value="1"/>
</dbReference>
<evidence type="ECO:0000256" key="1">
    <source>
        <dbReference type="ARBA" id="ARBA00002901"/>
    </source>
</evidence>
<dbReference type="InterPro" id="IPR005110">
    <property type="entry name" value="MoeA_linker/N"/>
</dbReference>
<dbReference type="InterPro" id="IPR036425">
    <property type="entry name" value="MoaB/Mog-like_dom_sf"/>
</dbReference>
<dbReference type="PROSITE" id="PS01079">
    <property type="entry name" value="MOCF_BIOSYNTHESIS_2"/>
    <property type="match status" value="1"/>
</dbReference>
<dbReference type="InterPro" id="IPR005111">
    <property type="entry name" value="MoeA_C_domain_IV"/>
</dbReference>
<sequence>MSSNAPSSADIRNLTVEEARRRMLARAAVLAPETVPLDSAAGRILAEDVAAIRDQPPFDASAMDGWAVRTADLTGAPLRIVGESAAGHGHSAPLQAGETVRIFTGAPVPVGADRVVIQEEADRDGDLLMPRGAPGAPAYIRPRGGDFRAGDVLLHSGDLLTPWRLALAAAAGRSALAVARRPRIAILTGGDEVVAPGETPGPWQIFNSGSAGLLALARQWGAEARGYPLIGDDEDAIVAQVTEITAPVSVSVTEFSADLIVLMGGASVGDHDLAKPALARLGLVLDVETVKVRPGKPTWFGKLTDGQLVLGLPGNPASAFVCAELFLRPLIETMLGAAPGPVMEAAALAAPLPANGPREHWMRARFERDEDGTLRVRAFPDQESSLVTVFAQADALLVRPAGAPAAAAGEVVKALRLRRL</sequence>
<protein>
    <recommendedName>
        <fullName evidence="6">Molybdopterin molybdenumtransferase</fullName>
        <ecNumber evidence="6">2.10.1.1</ecNumber>
    </recommendedName>
</protein>
<dbReference type="SUPFAM" id="SSF53218">
    <property type="entry name" value="Molybdenum cofactor biosynthesis proteins"/>
    <property type="match status" value="1"/>
</dbReference>
<dbReference type="InterPro" id="IPR038987">
    <property type="entry name" value="MoeA-like"/>
</dbReference>
<dbReference type="EMBL" id="CP158375">
    <property type="protein sequence ID" value="XDO97706.1"/>
    <property type="molecule type" value="Genomic_DNA"/>
</dbReference>
<dbReference type="SUPFAM" id="SSF63882">
    <property type="entry name" value="MoeA N-terminal region -like"/>
    <property type="match status" value="1"/>
</dbReference>
<dbReference type="NCBIfam" id="NF045515">
    <property type="entry name" value="Glp_gephyrin"/>
    <property type="match status" value="1"/>
</dbReference>
<comment type="function">
    <text evidence="1 6">Catalyzes the insertion of molybdate into adenylated molybdopterin with the concomitant release of AMP.</text>
</comment>
<comment type="pathway">
    <text evidence="2 6">Cofactor biosynthesis; molybdopterin biosynthesis.</text>
</comment>
<evidence type="ECO:0000313" key="8">
    <source>
        <dbReference type="EMBL" id="XDO97706.1"/>
    </source>
</evidence>
<dbReference type="Gene3D" id="3.40.980.10">
    <property type="entry name" value="MoaB/Mog-like domain"/>
    <property type="match status" value="1"/>
</dbReference>
<dbReference type="SUPFAM" id="SSF63867">
    <property type="entry name" value="MoeA C-terminal domain-like"/>
    <property type="match status" value="1"/>
</dbReference>
<comment type="similarity">
    <text evidence="3 6">Belongs to the MoeA family.</text>
</comment>
<dbReference type="Gene3D" id="2.170.190.11">
    <property type="entry name" value="Molybdopterin biosynthesis moea protein, domain 3"/>
    <property type="match status" value="1"/>
</dbReference>
<evidence type="ECO:0000256" key="4">
    <source>
        <dbReference type="ARBA" id="ARBA00023150"/>
    </source>
</evidence>
<keyword evidence="6" id="KW-0460">Magnesium</keyword>
<dbReference type="InterPro" id="IPR001453">
    <property type="entry name" value="MoaB/Mog_dom"/>
</dbReference>
<feature type="domain" description="MoaB/Mog" evidence="7">
    <location>
        <begin position="185"/>
        <end position="333"/>
    </location>
</feature>
<dbReference type="EC" id="2.10.1.1" evidence="6"/>